<organism evidence="2 3">
    <name type="scientific">Nonomuraea soli</name>
    <dbReference type="NCBI Taxonomy" id="1032476"/>
    <lineage>
        <taxon>Bacteria</taxon>
        <taxon>Bacillati</taxon>
        <taxon>Actinomycetota</taxon>
        <taxon>Actinomycetes</taxon>
        <taxon>Streptosporangiales</taxon>
        <taxon>Streptosporangiaceae</taxon>
        <taxon>Nonomuraea</taxon>
    </lineage>
</organism>
<comment type="caution">
    <text evidence="2">The sequence shown here is derived from an EMBL/GenBank/DDBJ whole genome shotgun (WGS) entry which is preliminary data.</text>
</comment>
<accession>A0A7W0HRD1</accession>
<dbReference type="PANTHER" id="PTHR43441:SF11">
    <property type="entry name" value="RIBOSOMAL-PROTEIN-SERINE ACETYLTRANSFERASE"/>
    <property type="match status" value="1"/>
</dbReference>
<dbReference type="EMBL" id="JACDUR010000004">
    <property type="protein sequence ID" value="MBA2892732.1"/>
    <property type="molecule type" value="Genomic_DNA"/>
</dbReference>
<evidence type="ECO:0000259" key="1">
    <source>
        <dbReference type="PROSITE" id="PS51186"/>
    </source>
</evidence>
<gene>
    <name evidence="2" type="ORF">HNR30_004086</name>
</gene>
<dbReference type="InterPro" id="IPR000182">
    <property type="entry name" value="GNAT_dom"/>
</dbReference>
<dbReference type="GO" id="GO:1990189">
    <property type="term" value="F:protein N-terminal-serine acetyltransferase activity"/>
    <property type="evidence" value="ECO:0007669"/>
    <property type="project" value="TreeGrafter"/>
</dbReference>
<evidence type="ECO:0000313" key="3">
    <source>
        <dbReference type="Proteomes" id="UP000530928"/>
    </source>
</evidence>
<evidence type="ECO:0000313" key="2">
    <source>
        <dbReference type="EMBL" id="MBA2892732.1"/>
    </source>
</evidence>
<dbReference type="RefSeq" id="WP_181611464.1">
    <property type="nucleotide sequence ID" value="NZ_BAABAM010000003.1"/>
</dbReference>
<reference evidence="2 3" key="1">
    <citation type="submission" date="2020-07" db="EMBL/GenBank/DDBJ databases">
        <title>Genomic Encyclopedia of Type Strains, Phase IV (KMG-IV): sequencing the most valuable type-strain genomes for metagenomic binning, comparative biology and taxonomic classification.</title>
        <authorList>
            <person name="Goeker M."/>
        </authorList>
    </citation>
    <scope>NUCLEOTIDE SEQUENCE [LARGE SCALE GENOMIC DNA]</scope>
    <source>
        <strain evidence="2 3">DSM 45533</strain>
    </source>
</reference>
<dbReference type="GO" id="GO:0005737">
    <property type="term" value="C:cytoplasm"/>
    <property type="evidence" value="ECO:0007669"/>
    <property type="project" value="TreeGrafter"/>
</dbReference>
<name>A0A7W0HRD1_9ACTN</name>
<proteinExistence type="predicted"/>
<keyword evidence="3" id="KW-1185">Reference proteome</keyword>
<feature type="domain" description="N-acetyltransferase" evidence="1">
    <location>
        <begin position="16"/>
        <end position="186"/>
    </location>
</feature>
<sequence>MRHFPLFDLKLTTPRLELRFPSLDDLEQIADVAAEGVHEPGFMPFTFPWSDTTPGKRALSVIQHQFRLWGGVTPEDWSLELAVVHDGRAIGFQGLTASDFAVRKEVLSGSWIGRRFQGQGIGTEMRGAILHLAFAGLKADYATTDVFEDNLASLGVTRKLGYHEDGMRTHNRQGRRVNVRLFRLAVQDWTPRPDIEIHGLEACLPFLGAEEA</sequence>
<dbReference type="AlphaFoldDB" id="A0A7W0HRD1"/>
<keyword evidence="2" id="KW-0808">Transferase</keyword>
<dbReference type="GO" id="GO:0008999">
    <property type="term" value="F:protein-N-terminal-alanine acetyltransferase activity"/>
    <property type="evidence" value="ECO:0007669"/>
    <property type="project" value="TreeGrafter"/>
</dbReference>
<dbReference type="Gene3D" id="3.40.630.30">
    <property type="match status" value="1"/>
</dbReference>
<dbReference type="Proteomes" id="UP000530928">
    <property type="component" value="Unassembled WGS sequence"/>
</dbReference>
<dbReference type="Pfam" id="PF13302">
    <property type="entry name" value="Acetyltransf_3"/>
    <property type="match status" value="1"/>
</dbReference>
<dbReference type="InterPro" id="IPR051908">
    <property type="entry name" value="Ribosomal_N-acetyltransferase"/>
</dbReference>
<dbReference type="SUPFAM" id="SSF55729">
    <property type="entry name" value="Acyl-CoA N-acyltransferases (Nat)"/>
    <property type="match status" value="1"/>
</dbReference>
<protein>
    <submittedName>
        <fullName evidence="2">RimJ/RimL family protein N-acetyltransferase</fullName>
    </submittedName>
</protein>
<dbReference type="PANTHER" id="PTHR43441">
    <property type="entry name" value="RIBOSOMAL-PROTEIN-SERINE ACETYLTRANSFERASE"/>
    <property type="match status" value="1"/>
</dbReference>
<dbReference type="PROSITE" id="PS51186">
    <property type="entry name" value="GNAT"/>
    <property type="match status" value="1"/>
</dbReference>
<dbReference type="InterPro" id="IPR016181">
    <property type="entry name" value="Acyl_CoA_acyltransferase"/>
</dbReference>